<evidence type="ECO:0000313" key="2">
    <source>
        <dbReference type="Proteomes" id="UP000006830"/>
    </source>
</evidence>
<accession>A8GPU1</accession>
<evidence type="ECO:0000313" key="1">
    <source>
        <dbReference type="EMBL" id="ABV75416.1"/>
    </source>
</evidence>
<dbReference type="EMBL" id="CP000847">
    <property type="protein sequence ID" value="ABV75416.1"/>
    <property type="molecule type" value="Genomic_DNA"/>
</dbReference>
<dbReference type="Gene3D" id="1.10.3210.10">
    <property type="entry name" value="Hypothetical protein af1432"/>
    <property type="match status" value="1"/>
</dbReference>
<sequence>MVSMHSNVEEQTIREVINIVFYAKDQEVLLIKLLDRLHNILTLHLKKEEKPKKKAIETINIFLTLALYLGIDSAQELIEGVCYAIIDPYYKTNKVINNNYNLLLLASQNNS</sequence>
<dbReference type="HOGENOM" id="CLU_2156423_0_0_5"/>
<name>A8GPU1_RICAH</name>
<dbReference type="SUPFAM" id="SSF109604">
    <property type="entry name" value="HD-domain/PDEase-like"/>
    <property type="match status" value="1"/>
</dbReference>
<protein>
    <submittedName>
        <fullName evidence="1">Uncharacterized protein</fullName>
    </submittedName>
</protein>
<dbReference type="AlphaFoldDB" id="A8GPU1"/>
<proteinExistence type="predicted"/>
<dbReference type="Proteomes" id="UP000006830">
    <property type="component" value="Chromosome"/>
</dbReference>
<gene>
    <name evidence="1" type="ordered locus">A1C_05905</name>
</gene>
<dbReference type="STRING" id="293614.A1C_05905"/>
<organism evidence="1 2">
    <name type="scientific">Rickettsia akari (strain Hartford)</name>
    <dbReference type="NCBI Taxonomy" id="293614"/>
    <lineage>
        <taxon>Bacteria</taxon>
        <taxon>Pseudomonadati</taxon>
        <taxon>Pseudomonadota</taxon>
        <taxon>Alphaproteobacteria</taxon>
        <taxon>Rickettsiales</taxon>
        <taxon>Rickettsiaceae</taxon>
        <taxon>Rickettsieae</taxon>
        <taxon>Rickettsia</taxon>
        <taxon>spotted fever group</taxon>
    </lineage>
</organism>
<dbReference type="Pfam" id="PF13328">
    <property type="entry name" value="HD_4"/>
    <property type="match status" value="1"/>
</dbReference>
<dbReference type="RefSeq" id="WP_012150045.1">
    <property type="nucleotide sequence ID" value="NC_009881.1"/>
</dbReference>
<dbReference type="eggNOG" id="COG0317">
    <property type="taxonomic scope" value="Bacteria"/>
</dbReference>
<dbReference type="KEGG" id="rak:A1C_05905"/>
<keyword evidence="2" id="KW-1185">Reference proteome</keyword>
<reference evidence="1" key="1">
    <citation type="submission" date="2007-09" db="EMBL/GenBank/DDBJ databases">
        <title>Complete Genome Sequence of Rickettsia akari.</title>
        <authorList>
            <person name="Madan A."/>
            <person name="Fahey J."/>
            <person name="Helton E."/>
            <person name="Ketteman M."/>
            <person name="Madan A."/>
            <person name="Rodrigues S."/>
            <person name="Sanchez A."/>
            <person name="Whiting M."/>
            <person name="Dasch G."/>
            <person name="Eremeeva M."/>
        </authorList>
    </citation>
    <scope>NUCLEOTIDE SEQUENCE</scope>
    <source>
        <strain evidence="1">Hartford</strain>
    </source>
</reference>